<dbReference type="GO" id="GO:0005634">
    <property type="term" value="C:nucleus"/>
    <property type="evidence" value="ECO:0007669"/>
    <property type="project" value="UniProtKB-SubCell"/>
</dbReference>
<proteinExistence type="inferred from homology"/>
<dbReference type="GeneID" id="115874145"/>
<evidence type="ECO:0000256" key="8">
    <source>
        <dbReference type="ARBA" id="ARBA00042306"/>
    </source>
</evidence>
<dbReference type="InterPro" id="IPR001208">
    <property type="entry name" value="MCM_dom"/>
</dbReference>
<evidence type="ECO:0000256" key="9">
    <source>
        <dbReference type="RuleBase" id="RU004070"/>
    </source>
</evidence>
<dbReference type="RefSeq" id="XP_030745098.1">
    <property type="nucleotide sequence ID" value="XM_030889238.1"/>
</dbReference>
<dbReference type="AlphaFoldDB" id="A0A6J2X1M7"/>
<dbReference type="GO" id="GO:0003697">
    <property type="term" value="F:single-stranded DNA binding"/>
    <property type="evidence" value="ECO:0007669"/>
    <property type="project" value="TreeGrafter"/>
</dbReference>
<dbReference type="InterPro" id="IPR031327">
    <property type="entry name" value="MCM"/>
</dbReference>
<gene>
    <name evidence="12" type="primary">LOC115874145</name>
</gene>
<dbReference type="GO" id="GO:0042555">
    <property type="term" value="C:MCM complex"/>
    <property type="evidence" value="ECO:0007669"/>
    <property type="project" value="TreeGrafter"/>
</dbReference>
<evidence type="ECO:0000256" key="6">
    <source>
        <dbReference type="ARBA" id="ARBA00023242"/>
    </source>
</evidence>
<dbReference type="InterPro" id="IPR003593">
    <property type="entry name" value="AAA+_ATPase"/>
</dbReference>
<dbReference type="Pfam" id="PF17855">
    <property type="entry name" value="MCM_lid"/>
    <property type="match status" value="1"/>
</dbReference>
<evidence type="ECO:0000256" key="7">
    <source>
        <dbReference type="ARBA" id="ARBA00041084"/>
    </source>
</evidence>
<dbReference type="InParanoid" id="A0A6J2X1M7"/>
<dbReference type="KEGG" id="soy:115874145"/>
<evidence type="ECO:0000256" key="4">
    <source>
        <dbReference type="ARBA" id="ARBA00022840"/>
    </source>
</evidence>
<keyword evidence="11" id="KW-1185">Reference proteome</keyword>
<keyword evidence="6" id="KW-0539">Nucleus</keyword>
<dbReference type="InterPro" id="IPR033762">
    <property type="entry name" value="MCM_OB"/>
</dbReference>
<dbReference type="InterPro" id="IPR058767">
    <property type="entry name" value="MCM8_N"/>
</dbReference>
<sequence length="742" mass="83528">MENVNNLVINDYPGLDLYFLSLEEEHKEKIIKNATFFQAHINRNCLCYPLQQIEKDHFFMLDYKLILSDEHFILQWPEFNEELINSTEFTLNTLGFAMYDHINQIRKDIQNEQKILKALTVIRVRIVNFEPILLLKDVNVNYFGKFVSLCGTVIKASMVKIICNVMAFYCEVCQQTQVVKQANGVYTPLEKCQTHGCRTKGHFKSLYNSPLTKTVYWQSITIQESDSAMVPQTLECELTADLVNSCSPGDDINISGVIKVRDPNSNKCKNKQNSVFNLYLEVVSVYNNKTESEGSNSHDIMNFTSEDYYAIKEIHANPNLFTYLVNSLSPSIYGHELIKAGLLLALFKGTKSNTSRAESHVLLIGDPGLGKSQMLKSCTNVSPRGVYVCGSGSTTSGLTVTMTRETGGEYSLEAGALMLSDQGCCCIDEFDKMPTQHAGLLEAMEQQSISIAKAGVVCSLPTKPTLLVAANPAGGHYNKAKTVAENLKIGSPMLSRFDLIFILLDKPDEDFDKYLSKHILSAHSTKKRKYISRDVDMNDSISNRESLRNRLKTLGKDIEPLPHKLFRKYIAYAQKYVNPYISDGAKTILAEFYVALRKQFASGDCTPVTARQLYSLIRLTQARAKAELREEATEDDARDVIEIMKHSIVDIFTNEDGMLDTTRSQMGTGMSFKNQVLKLVEMLQRKSEIESKSLFTLQEIKNASESVGILQSKFTNTLQSLNIQGYLLSKGRNTYQLNSAYL</sequence>
<evidence type="ECO:0000256" key="5">
    <source>
        <dbReference type="ARBA" id="ARBA00023125"/>
    </source>
</evidence>
<protein>
    <recommendedName>
        <fullName evidence="7">DNA helicase MCM8</fullName>
    </recommendedName>
    <alternativeName>
        <fullName evidence="8">Minichromosome maintenance 8</fullName>
    </alternativeName>
</protein>
<evidence type="ECO:0000313" key="11">
    <source>
        <dbReference type="Proteomes" id="UP000504635"/>
    </source>
</evidence>
<dbReference type="GO" id="GO:0017116">
    <property type="term" value="F:single-stranded DNA helicase activity"/>
    <property type="evidence" value="ECO:0007669"/>
    <property type="project" value="TreeGrafter"/>
</dbReference>
<dbReference type="SMART" id="SM00350">
    <property type="entry name" value="MCM"/>
    <property type="match status" value="1"/>
</dbReference>
<dbReference type="GO" id="GO:0006310">
    <property type="term" value="P:DNA recombination"/>
    <property type="evidence" value="ECO:0007669"/>
    <property type="project" value="UniProtKB-ARBA"/>
</dbReference>
<dbReference type="Gene3D" id="3.40.50.300">
    <property type="entry name" value="P-loop containing nucleotide triphosphate hydrolases"/>
    <property type="match status" value="1"/>
</dbReference>
<keyword evidence="3 9" id="KW-0547">Nucleotide-binding</keyword>
<dbReference type="InterPro" id="IPR041562">
    <property type="entry name" value="MCM_lid"/>
</dbReference>
<evidence type="ECO:0000259" key="10">
    <source>
        <dbReference type="PROSITE" id="PS50051"/>
    </source>
</evidence>
<reference evidence="12" key="1">
    <citation type="submission" date="2025-08" db="UniProtKB">
        <authorList>
            <consortium name="RefSeq"/>
        </authorList>
    </citation>
    <scope>IDENTIFICATION</scope>
    <source>
        <tissue evidence="12">Gonads</tissue>
    </source>
</reference>
<dbReference type="Pfam" id="PF25051">
    <property type="entry name" value="WHD_MCM8"/>
    <property type="match status" value="1"/>
</dbReference>
<evidence type="ECO:0000256" key="3">
    <source>
        <dbReference type="ARBA" id="ARBA00022741"/>
    </source>
</evidence>
<dbReference type="PANTHER" id="PTHR11630:SF47">
    <property type="entry name" value="DNA HELICASE MCM8"/>
    <property type="match status" value="1"/>
</dbReference>
<dbReference type="OrthoDB" id="422555at2759"/>
<dbReference type="PANTHER" id="PTHR11630">
    <property type="entry name" value="DNA REPLICATION LICENSING FACTOR MCM FAMILY MEMBER"/>
    <property type="match status" value="1"/>
</dbReference>
<dbReference type="SUPFAM" id="SSF50249">
    <property type="entry name" value="Nucleic acid-binding proteins"/>
    <property type="match status" value="1"/>
</dbReference>
<dbReference type="CDD" id="cd22247">
    <property type="entry name" value="MCM8_WHD"/>
    <property type="match status" value="1"/>
</dbReference>
<name>A0A6J2X1M7_SITOR</name>
<keyword evidence="5 9" id="KW-0238">DNA-binding</keyword>
<organism evidence="11 12">
    <name type="scientific">Sitophilus oryzae</name>
    <name type="common">Rice weevil</name>
    <name type="synonym">Curculio oryzae</name>
    <dbReference type="NCBI Taxonomy" id="7048"/>
    <lineage>
        <taxon>Eukaryota</taxon>
        <taxon>Metazoa</taxon>
        <taxon>Ecdysozoa</taxon>
        <taxon>Arthropoda</taxon>
        <taxon>Hexapoda</taxon>
        <taxon>Insecta</taxon>
        <taxon>Pterygota</taxon>
        <taxon>Neoptera</taxon>
        <taxon>Endopterygota</taxon>
        <taxon>Coleoptera</taxon>
        <taxon>Polyphaga</taxon>
        <taxon>Cucujiformia</taxon>
        <taxon>Curculionidae</taxon>
        <taxon>Dryophthorinae</taxon>
        <taxon>Sitophilus</taxon>
    </lineage>
</organism>
<evidence type="ECO:0000256" key="1">
    <source>
        <dbReference type="ARBA" id="ARBA00004123"/>
    </source>
</evidence>
<dbReference type="Pfam" id="PF26065">
    <property type="entry name" value="MCM8_N"/>
    <property type="match status" value="1"/>
</dbReference>
<dbReference type="FunCoup" id="A0A6J2X1M7">
    <property type="interactions" value="285"/>
</dbReference>
<accession>A0A6J2X1M7</accession>
<comment type="subcellular location">
    <subcellularLocation>
        <location evidence="1">Nucleus</location>
    </subcellularLocation>
</comment>
<dbReference type="GO" id="GO:0005524">
    <property type="term" value="F:ATP binding"/>
    <property type="evidence" value="ECO:0007669"/>
    <property type="project" value="UniProtKB-KW"/>
</dbReference>
<dbReference type="Pfam" id="PF00493">
    <property type="entry name" value="MCM"/>
    <property type="match status" value="1"/>
</dbReference>
<keyword evidence="4 9" id="KW-0067">ATP-binding</keyword>
<dbReference type="SMART" id="SM00382">
    <property type="entry name" value="AAA"/>
    <property type="match status" value="1"/>
</dbReference>
<dbReference type="Proteomes" id="UP000504635">
    <property type="component" value="Unplaced"/>
</dbReference>
<dbReference type="Pfam" id="PF17207">
    <property type="entry name" value="MCM_OB"/>
    <property type="match status" value="1"/>
</dbReference>
<dbReference type="InterPro" id="IPR056875">
    <property type="entry name" value="MCM8/REC_WHD"/>
</dbReference>
<evidence type="ECO:0000256" key="2">
    <source>
        <dbReference type="ARBA" id="ARBA00008010"/>
    </source>
</evidence>
<dbReference type="InterPro" id="IPR027417">
    <property type="entry name" value="P-loop_NTPase"/>
</dbReference>
<evidence type="ECO:0000313" key="12">
    <source>
        <dbReference type="RefSeq" id="XP_030745098.1"/>
    </source>
</evidence>
<dbReference type="Gene3D" id="2.40.50.140">
    <property type="entry name" value="Nucleic acid-binding proteins"/>
    <property type="match status" value="1"/>
</dbReference>
<dbReference type="PRINTS" id="PR01657">
    <property type="entry name" value="MCMFAMILY"/>
</dbReference>
<dbReference type="Gene3D" id="2.20.28.10">
    <property type="match status" value="1"/>
</dbReference>
<comment type="similarity">
    <text evidence="2 9">Belongs to the MCM family.</text>
</comment>
<dbReference type="PROSITE" id="PS50051">
    <property type="entry name" value="MCM_2"/>
    <property type="match status" value="1"/>
</dbReference>
<dbReference type="SUPFAM" id="SSF52540">
    <property type="entry name" value="P-loop containing nucleoside triphosphate hydrolases"/>
    <property type="match status" value="1"/>
</dbReference>
<feature type="domain" description="MCM C-terminal AAA(+) ATPase" evidence="10">
    <location>
        <begin position="320"/>
        <end position="519"/>
    </location>
</feature>
<dbReference type="InterPro" id="IPR012340">
    <property type="entry name" value="NA-bd_OB-fold"/>
</dbReference>